<feature type="domain" description="tRNA/rRNA methyltransferase SpoU type" evidence="3">
    <location>
        <begin position="117"/>
        <end position="253"/>
    </location>
</feature>
<dbReference type="InterPro" id="IPR029026">
    <property type="entry name" value="tRNA_m1G_MTases_N"/>
</dbReference>
<dbReference type="SUPFAM" id="SSF55315">
    <property type="entry name" value="L30e-like"/>
    <property type="match status" value="1"/>
</dbReference>
<organism evidence="4 5">
    <name type="scientific">Noviherbaspirillum suwonense</name>
    <dbReference type="NCBI Taxonomy" id="1224511"/>
    <lineage>
        <taxon>Bacteria</taxon>
        <taxon>Pseudomonadati</taxon>
        <taxon>Pseudomonadota</taxon>
        <taxon>Betaproteobacteria</taxon>
        <taxon>Burkholderiales</taxon>
        <taxon>Oxalobacteraceae</taxon>
        <taxon>Noviherbaspirillum</taxon>
    </lineage>
</organism>
<dbReference type="Gene3D" id="3.40.1280.10">
    <property type="match status" value="1"/>
</dbReference>
<dbReference type="SUPFAM" id="SSF75217">
    <property type="entry name" value="alpha/beta knot"/>
    <property type="match status" value="1"/>
</dbReference>
<name>A0ABY1PWW3_9BURK</name>
<evidence type="ECO:0000313" key="5">
    <source>
        <dbReference type="Proteomes" id="UP001158049"/>
    </source>
</evidence>
<dbReference type="PANTHER" id="PTHR43191">
    <property type="entry name" value="RRNA METHYLTRANSFERASE 3"/>
    <property type="match status" value="1"/>
</dbReference>
<dbReference type="InterPro" id="IPR029028">
    <property type="entry name" value="Alpha/beta_knot_MTases"/>
</dbReference>
<protein>
    <submittedName>
        <fullName evidence="4">RNA methyltransferase, TrmH family</fullName>
    </submittedName>
</protein>
<evidence type="ECO:0000256" key="2">
    <source>
        <dbReference type="ARBA" id="ARBA00022679"/>
    </source>
</evidence>
<accession>A0ABY1PWW3</accession>
<dbReference type="EMBL" id="FXUL01000002">
    <property type="protein sequence ID" value="SMP47609.1"/>
    <property type="molecule type" value="Genomic_DNA"/>
</dbReference>
<evidence type="ECO:0000313" key="4">
    <source>
        <dbReference type="EMBL" id="SMP47609.1"/>
    </source>
</evidence>
<keyword evidence="1 4" id="KW-0489">Methyltransferase</keyword>
<dbReference type="GO" id="GO:0008168">
    <property type="term" value="F:methyltransferase activity"/>
    <property type="evidence" value="ECO:0007669"/>
    <property type="project" value="UniProtKB-KW"/>
</dbReference>
<evidence type="ECO:0000259" key="3">
    <source>
        <dbReference type="Pfam" id="PF00588"/>
    </source>
</evidence>
<dbReference type="RefSeq" id="WP_283440867.1">
    <property type="nucleotide sequence ID" value="NZ_FXUL01000002.1"/>
</dbReference>
<gene>
    <name evidence="4" type="ORF">SAMN06295970_10256</name>
</gene>
<reference evidence="4 5" key="1">
    <citation type="submission" date="2017-05" db="EMBL/GenBank/DDBJ databases">
        <authorList>
            <person name="Varghese N."/>
            <person name="Submissions S."/>
        </authorList>
    </citation>
    <scope>NUCLEOTIDE SEQUENCE [LARGE SCALE GENOMIC DNA]</scope>
    <source>
        <strain evidence="4 5">DSM 26001</strain>
    </source>
</reference>
<dbReference type="GO" id="GO:0032259">
    <property type="term" value="P:methylation"/>
    <property type="evidence" value="ECO:0007669"/>
    <property type="project" value="UniProtKB-KW"/>
</dbReference>
<sequence length="276" mass="29050">MSLKAISSRDNPLYKELKHLATSSQARRRAQRTLLDGVHLCSAYLSQRGLPPLCVVGESAQANPEVAAVLERCAATQRIVMPDALFHALSQVEHGIDLLFVIDTPQVQAAGRLETSAVLLDNLQDPGNVGSILRSAAAAGVAAVYCSPGTAFAWSPKVLRAGMGAHFGLEIHEQADLAALIASASIPVLATSSHADASLYDVDLRQPVAWLFGHEGQGVSADLLALATQRLAIPHLGEMESLNVAASAAVCLFEQVRQRTADAAAVARASAQGRPR</sequence>
<dbReference type="Gene3D" id="3.30.1330.30">
    <property type="match status" value="1"/>
</dbReference>
<proteinExistence type="predicted"/>
<comment type="caution">
    <text evidence="4">The sequence shown here is derived from an EMBL/GenBank/DDBJ whole genome shotgun (WGS) entry which is preliminary data.</text>
</comment>
<dbReference type="Pfam" id="PF00588">
    <property type="entry name" value="SpoU_methylase"/>
    <property type="match status" value="1"/>
</dbReference>
<dbReference type="CDD" id="cd18095">
    <property type="entry name" value="SpoU-like_rRNA-MTase"/>
    <property type="match status" value="1"/>
</dbReference>
<dbReference type="InterPro" id="IPR001537">
    <property type="entry name" value="SpoU_MeTrfase"/>
</dbReference>
<dbReference type="PANTHER" id="PTHR43191:SF2">
    <property type="entry name" value="RRNA METHYLTRANSFERASE 3, MITOCHONDRIAL"/>
    <property type="match status" value="1"/>
</dbReference>
<dbReference type="InterPro" id="IPR029064">
    <property type="entry name" value="Ribosomal_eL30-like_sf"/>
</dbReference>
<dbReference type="InterPro" id="IPR051259">
    <property type="entry name" value="rRNA_Methyltransferase"/>
</dbReference>
<dbReference type="Proteomes" id="UP001158049">
    <property type="component" value="Unassembled WGS sequence"/>
</dbReference>
<evidence type="ECO:0000256" key="1">
    <source>
        <dbReference type="ARBA" id="ARBA00022603"/>
    </source>
</evidence>
<keyword evidence="2" id="KW-0808">Transferase</keyword>
<keyword evidence="5" id="KW-1185">Reference proteome</keyword>